<evidence type="ECO:0000256" key="8">
    <source>
        <dbReference type="SAM" id="MobiDB-lite"/>
    </source>
</evidence>
<dbReference type="EMBL" id="RYZI01000283">
    <property type="protein sequence ID" value="RWA07094.1"/>
    <property type="molecule type" value="Genomic_DNA"/>
</dbReference>
<evidence type="ECO:0000256" key="2">
    <source>
        <dbReference type="ARBA" id="ARBA00004574"/>
    </source>
</evidence>
<dbReference type="GO" id="GO:0000783">
    <property type="term" value="C:nuclear telomere cap complex"/>
    <property type="evidence" value="ECO:0007669"/>
    <property type="project" value="TreeGrafter"/>
</dbReference>
<dbReference type="PANTHER" id="PTHR14513">
    <property type="entry name" value="PROTECTION OF TELOMERES 1"/>
    <property type="match status" value="1"/>
</dbReference>
<comment type="similarity">
    <text evidence="3">Belongs to the telombin family.</text>
</comment>
<dbReference type="InterPro" id="IPR028389">
    <property type="entry name" value="POT1"/>
</dbReference>
<dbReference type="InterPro" id="IPR032042">
    <property type="entry name" value="POT1PC"/>
</dbReference>
<evidence type="ECO:0000256" key="1">
    <source>
        <dbReference type="ARBA" id="ARBA00004123"/>
    </source>
</evidence>
<dbReference type="Pfam" id="PF16686">
    <property type="entry name" value="POT1PC"/>
    <property type="match status" value="1"/>
</dbReference>
<feature type="region of interest" description="Disordered" evidence="8">
    <location>
        <begin position="544"/>
        <end position="586"/>
    </location>
</feature>
<dbReference type="GO" id="GO:0032210">
    <property type="term" value="P:regulation of telomere maintenance via telomerase"/>
    <property type="evidence" value="ECO:0007669"/>
    <property type="project" value="TreeGrafter"/>
</dbReference>
<proteinExistence type="inferred from homology"/>
<dbReference type="GO" id="GO:0098505">
    <property type="term" value="F:G-rich strand telomeric DNA binding"/>
    <property type="evidence" value="ECO:0007669"/>
    <property type="project" value="TreeGrafter"/>
</dbReference>
<evidence type="ECO:0000256" key="5">
    <source>
        <dbReference type="ARBA" id="ARBA00022895"/>
    </source>
</evidence>
<dbReference type="SUPFAM" id="SSF50249">
    <property type="entry name" value="Nucleic acid-binding proteins"/>
    <property type="match status" value="1"/>
</dbReference>
<organism evidence="10 11">
    <name type="scientific">Xylaria grammica</name>
    <dbReference type="NCBI Taxonomy" id="363999"/>
    <lineage>
        <taxon>Eukaryota</taxon>
        <taxon>Fungi</taxon>
        <taxon>Dikarya</taxon>
        <taxon>Ascomycota</taxon>
        <taxon>Pezizomycotina</taxon>
        <taxon>Sordariomycetes</taxon>
        <taxon>Xylariomycetidae</taxon>
        <taxon>Xylariales</taxon>
        <taxon>Xylariaceae</taxon>
        <taxon>Xylaria</taxon>
    </lineage>
</organism>
<dbReference type="Proteomes" id="UP000286045">
    <property type="component" value="Unassembled WGS sequence"/>
</dbReference>
<comment type="caution">
    <text evidence="10">The sequence shown here is derived from an EMBL/GenBank/DDBJ whole genome shotgun (WGS) entry which is preliminary data.</text>
</comment>
<dbReference type="FunFam" id="2.40.50.140:FF:000303">
    <property type="entry name" value="Protection of telomeres protein 1"/>
    <property type="match status" value="1"/>
</dbReference>
<keyword evidence="7" id="KW-0539">Nucleus</keyword>
<dbReference type="PANTHER" id="PTHR14513:SF0">
    <property type="entry name" value="PROTECTION OF TELOMERES PROTEIN 1"/>
    <property type="match status" value="1"/>
</dbReference>
<evidence type="ECO:0000313" key="11">
    <source>
        <dbReference type="Proteomes" id="UP000286045"/>
    </source>
</evidence>
<evidence type="ECO:0000256" key="7">
    <source>
        <dbReference type="ARBA" id="ARBA00023242"/>
    </source>
</evidence>
<dbReference type="Gene3D" id="2.40.50.140">
    <property type="entry name" value="Nucleic acid-binding proteins"/>
    <property type="match status" value="1"/>
</dbReference>
<dbReference type="InterPro" id="IPR012340">
    <property type="entry name" value="NA-bd_OB-fold"/>
</dbReference>
<feature type="compositionally biased region" description="Basic and acidic residues" evidence="8">
    <location>
        <begin position="347"/>
        <end position="361"/>
    </location>
</feature>
<protein>
    <recommendedName>
        <fullName evidence="9">Protection of telomeres protein 1 ssDNA-binding domain-containing protein</fullName>
    </recommendedName>
</protein>
<dbReference type="GO" id="GO:0010521">
    <property type="term" value="F:telomerase inhibitor activity"/>
    <property type="evidence" value="ECO:0007669"/>
    <property type="project" value="TreeGrafter"/>
</dbReference>
<feature type="region of interest" description="Disordered" evidence="8">
    <location>
        <begin position="312"/>
        <end position="361"/>
    </location>
</feature>
<dbReference type="GO" id="GO:0016233">
    <property type="term" value="P:telomere capping"/>
    <property type="evidence" value="ECO:0007669"/>
    <property type="project" value="TreeGrafter"/>
</dbReference>
<name>A0A439CXY8_9PEZI</name>
<keyword evidence="6" id="KW-0238">DNA-binding</keyword>
<evidence type="ECO:0000256" key="4">
    <source>
        <dbReference type="ARBA" id="ARBA00022454"/>
    </source>
</evidence>
<accession>A0A439CXY8</accession>
<evidence type="ECO:0000256" key="3">
    <source>
        <dbReference type="ARBA" id="ARBA00008442"/>
    </source>
</evidence>
<feature type="domain" description="Protection of telomeres protein 1 ssDNA-binding" evidence="9">
    <location>
        <begin position="153"/>
        <end position="305"/>
    </location>
</feature>
<evidence type="ECO:0000313" key="10">
    <source>
        <dbReference type="EMBL" id="RWA07094.1"/>
    </source>
</evidence>
<keyword evidence="4" id="KW-0158">Chromosome</keyword>
<dbReference type="AlphaFoldDB" id="A0A439CXY8"/>
<feature type="compositionally biased region" description="Basic and acidic residues" evidence="8">
    <location>
        <begin position="563"/>
        <end position="579"/>
    </location>
</feature>
<gene>
    <name evidence="10" type="ORF">EKO27_g8017</name>
</gene>
<feature type="compositionally biased region" description="Basic and acidic residues" evidence="8">
    <location>
        <begin position="315"/>
        <end position="337"/>
    </location>
</feature>
<dbReference type="STRING" id="363999.A0A439CXY8"/>
<evidence type="ECO:0000256" key="6">
    <source>
        <dbReference type="ARBA" id="ARBA00023125"/>
    </source>
</evidence>
<keyword evidence="11" id="KW-1185">Reference proteome</keyword>
<comment type="subcellular location">
    <subcellularLocation>
        <location evidence="2">Chromosome</location>
        <location evidence="2">Telomere</location>
    </subcellularLocation>
    <subcellularLocation>
        <location evidence="1">Nucleus</location>
    </subcellularLocation>
</comment>
<sequence length="639" mass="72551">MAPYQPSSSAKFTSVSRDLPSGYTRIDNILAETVPVGRLVNVMGLVKDYQVPIPTNGSLIHSAKVQSYRERVSLITNKSTSLHIYSATDIPRPPESAKDALQSSFGTRKLGEKEHEYVPCLYHFINKDGIPDATTFQKYVDQSGHAKDKFCKLDNIADSKFCDVIVNVVRAPYDEMDKTTLWVSDYTKNDSFHNFSWDGAKQSGGHNEDSYGASSKWAGPFGKLSMQVTCFEPHASQVKSEVQLGQWIRIRNLRIKFGNNALNLEGVLHEDHNFSRRQVDILEWDGDNCDARLKEAIRRKLEYEKLKKKQLKSFAENESKGDHGAKRKAGGNEDQKLNSKKRRNHKREADRKKVEEQDRQAEERLGLNELIRCESKEQPVTPVPSIVEPILYETTVEGQEVTVTLPFACVKYRSNVRVVGFHPHKLESFATWRKSTESDVLSDCSSDSDSGSDSDHDSVIRYSGKKIWEWQFALQLEDANPKLKGEKVRFWVVVDNIEAQQLIGLDACNLREDPGVLHALREQLFKLWGNLEEIKLQEQKRQIANQRRVAAKQPPPSSPANVDNEHPREISGARNKDQNNTKLSNKPFSCCIRQYGVRMREPDPDKANAGEGSRWTRVFGLFGTRICNERSRSLPAESD</sequence>
<keyword evidence="5" id="KW-0779">Telomere</keyword>
<reference evidence="10 11" key="1">
    <citation type="submission" date="2018-12" db="EMBL/GenBank/DDBJ databases">
        <title>Draft genome sequence of Xylaria grammica IHI A82.</title>
        <authorList>
            <person name="Buettner E."/>
            <person name="Kellner H."/>
        </authorList>
    </citation>
    <scope>NUCLEOTIDE SEQUENCE [LARGE SCALE GENOMIC DNA]</scope>
    <source>
        <strain evidence="10 11">IHI A82</strain>
    </source>
</reference>
<evidence type="ECO:0000259" key="9">
    <source>
        <dbReference type="Pfam" id="PF16686"/>
    </source>
</evidence>